<dbReference type="RefSeq" id="WP_102648098.1">
    <property type="nucleotide sequence ID" value="NZ_PNYA01000026.1"/>
</dbReference>
<organism evidence="6 7">
    <name type="scientific">Trinickia dabaoshanensis</name>
    <dbReference type="NCBI Taxonomy" id="564714"/>
    <lineage>
        <taxon>Bacteria</taxon>
        <taxon>Pseudomonadati</taxon>
        <taxon>Pseudomonadota</taxon>
        <taxon>Betaproteobacteria</taxon>
        <taxon>Burkholderiales</taxon>
        <taxon>Burkholderiaceae</taxon>
        <taxon>Trinickia</taxon>
    </lineage>
</organism>
<dbReference type="SUPFAM" id="SSF51126">
    <property type="entry name" value="Pectin lyase-like"/>
    <property type="match status" value="1"/>
</dbReference>
<dbReference type="AlphaFoldDB" id="A0A2N7VGE9"/>
<accession>A0A2N7VGE9</accession>
<dbReference type="OrthoDB" id="218680at2"/>
<dbReference type="EMBL" id="PNYA01000026">
    <property type="protein sequence ID" value="PMS16214.1"/>
    <property type="molecule type" value="Genomic_DNA"/>
</dbReference>
<dbReference type="InterPro" id="IPR008638">
    <property type="entry name" value="FhaB/CdiA-like_TPS"/>
</dbReference>
<protein>
    <submittedName>
        <fullName evidence="6">Filamentous hemagglutinin</fullName>
    </submittedName>
</protein>
<feature type="signal peptide" evidence="4">
    <location>
        <begin position="1"/>
        <end position="32"/>
    </location>
</feature>
<dbReference type="InterPro" id="IPR050909">
    <property type="entry name" value="Bact_Autotransporter_VF"/>
</dbReference>
<proteinExistence type="predicted"/>
<comment type="caution">
    <text evidence="6">The sequence shown here is derived from an EMBL/GenBank/DDBJ whole genome shotgun (WGS) entry which is preliminary data.</text>
</comment>
<evidence type="ECO:0000313" key="6">
    <source>
        <dbReference type="EMBL" id="PMS16214.1"/>
    </source>
</evidence>
<keyword evidence="7" id="KW-1185">Reference proteome</keyword>
<feature type="chain" id="PRO_5014898961" evidence="4">
    <location>
        <begin position="33"/>
        <end position="753"/>
    </location>
</feature>
<evidence type="ECO:0000313" key="7">
    <source>
        <dbReference type="Proteomes" id="UP000235616"/>
    </source>
</evidence>
<evidence type="ECO:0000259" key="5">
    <source>
        <dbReference type="SMART" id="SM00912"/>
    </source>
</evidence>
<dbReference type="Gene3D" id="2.160.20.10">
    <property type="entry name" value="Single-stranded right-handed beta-helix, Pectin lyase-like"/>
    <property type="match status" value="1"/>
</dbReference>
<dbReference type="PANTHER" id="PTHR12338">
    <property type="entry name" value="AUTOTRANSPORTER"/>
    <property type="match status" value="1"/>
</dbReference>
<dbReference type="InterPro" id="IPR011050">
    <property type="entry name" value="Pectin_lyase_fold/virulence"/>
</dbReference>
<dbReference type="InterPro" id="IPR012334">
    <property type="entry name" value="Pectin_lyas_fold"/>
</dbReference>
<dbReference type="GO" id="GO:0005576">
    <property type="term" value="C:extracellular region"/>
    <property type="evidence" value="ECO:0007669"/>
    <property type="project" value="UniProtKB-SubCell"/>
</dbReference>
<comment type="subcellular location">
    <subcellularLocation>
        <location evidence="1">Secreted</location>
    </subcellularLocation>
</comment>
<dbReference type="NCBIfam" id="TIGR01901">
    <property type="entry name" value="adhes_NPXG"/>
    <property type="match status" value="1"/>
</dbReference>
<sequence length="753" mass="76627">MKSSNSASHKARSVSAISFAVVALLASVHVHAGGLLPAGGHFVAGTGSIEYNGKRLSINQTSSRGIIDWKGFSIGRNNRVDIDNGNGATLNRVTGDYLSWISGTLTSTGSVYLINPQGVIVAPSGVISTGGRFVVSTLDVGNNSFMNGGLLTFTGNSNAQVVNLGTIGSSGGDVFMIARREVSNSGSIAAPAGSIELVVGQNVLLQDSTTSRQVFVETGSHGTVLNRGALQAAQISLQGADGNIYALCGNHSVIRATGTAARDGHIWLVADTGYVKQVGRGDATNADGTGGTVDTIAATFAPSLLGGTTVRAGIWNIKTPSLTVTWPISAALSNSLNAGTSVDVDTTSGSIEVGANLSWKGNASLMLGAYGSITVDRGKTIGNQGAGNLTLRADATGIDNHGGVTNNGTLDWSNSTGIVNALYDMNGTYAPGTQLANAVWMPSPVSAPTQITGYELVNSISDLQNVSQDLNGKYALGENLDGAGADVTSMGNATTPFAGEFNGMGHSIDDITIMPVYSTDASLQSFGLFGAIGIAGVVHNLNLTNSRSSLSGDANHPPPFAGLLAGVNQGHIANVFASGSLTSDALRFLGGLVGLNEGLIERSATDVTVESDFGLAAGLVAENTGTISQTYSTGPVTGSHSIASGLAFFNTGTISQSFVTGQVPADIFIDPNPGAITGDTTAIVAPDSYWNVQTTGLTNGGGAPASNGLTTAQMSHPDSFVGWDFSATGAWAMPAGWTHPVLRWQLADGLPPQ</sequence>
<evidence type="ECO:0000256" key="3">
    <source>
        <dbReference type="ARBA" id="ARBA00022729"/>
    </source>
</evidence>
<keyword evidence="2" id="KW-0964">Secreted</keyword>
<evidence type="ECO:0000256" key="2">
    <source>
        <dbReference type="ARBA" id="ARBA00022525"/>
    </source>
</evidence>
<evidence type="ECO:0000256" key="4">
    <source>
        <dbReference type="SAM" id="SignalP"/>
    </source>
</evidence>
<dbReference type="SMART" id="SM00912">
    <property type="entry name" value="Haemagg_act"/>
    <property type="match status" value="1"/>
</dbReference>
<reference evidence="6 7" key="1">
    <citation type="submission" date="2018-01" db="EMBL/GenBank/DDBJ databases">
        <title>Whole genome analyses suggest that Burkholderia sensu lato contains two further novel genera in the rhizoxinica-symbiotica group Mycetohabitans gen. nov., and Trinickia gen. nov.: implications for the evolution of diazotrophy and nodulation in the Burkholderiaceae.</title>
        <authorList>
            <person name="Estrada-de los Santos P."/>
            <person name="Palmer M."/>
            <person name="Chavez-Ramirez B."/>
            <person name="Beukes C."/>
            <person name="Steenkamp E.T."/>
            <person name="Hirsch A.M."/>
            <person name="Manyaka P."/>
            <person name="Maluk M."/>
            <person name="Lafos M."/>
            <person name="Crook M."/>
            <person name="Gross E."/>
            <person name="Simon M.F."/>
            <person name="Bueno dos Reis Junior F."/>
            <person name="Poole P.S."/>
            <person name="Venter S.N."/>
            <person name="James E.K."/>
        </authorList>
    </citation>
    <scope>NUCLEOTIDE SEQUENCE [LARGE SCALE GENOMIC DNA]</scope>
    <source>
        <strain evidence="6 7">GIMN1.004</strain>
    </source>
</reference>
<dbReference type="PANTHER" id="PTHR12338:SF8">
    <property type="entry name" value="HEME_HEMOPEXIN-BINDING PROTEIN"/>
    <property type="match status" value="1"/>
</dbReference>
<name>A0A2N7VGE9_9BURK</name>
<feature type="domain" description="Filamentous haemagglutinin FhaB/tRNA nuclease CdiA-like TPS" evidence="5">
    <location>
        <begin position="33"/>
        <end position="144"/>
    </location>
</feature>
<gene>
    <name evidence="6" type="ORF">C0Z18_24515</name>
</gene>
<evidence type="ECO:0000256" key="1">
    <source>
        <dbReference type="ARBA" id="ARBA00004613"/>
    </source>
</evidence>
<keyword evidence="3 4" id="KW-0732">Signal</keyword>
<dbReference type="Gene3D" id="2.160.20.110">
    <property type="match status" value="1"/>
</dbReference>
<dbReference type="Proteomes" id="UP000235616">
    <property type="component" value="Unassembled WGS sequence"/>
</dbReference>